<feature type="signal peptide" evidence="1">
    <location>
        <begin position="1"/>
        <end position="21"/>
    </location>
</feature>
<feature type="chain" id="PRO_5020747776" evidence="1">
    <location>
        <begin position="22"/>
        <end position="221"/>
    </location>
</feature>
<reference evidence="2 3" key="1">
    <citation type="submission" date="2019-04" db="EMBL/GenBank/DDBJ databases">
        <title>Draft genome sequences for three unisolated Alnus-infective Frankia Sp+ strains, AgTrS, AiOr and AvVan, the first sequenced Frankia strains able to sporulate in-planta.</title>
        <authorList>
            <person name="Bethencourt L."/>
            <person name="Vautrin F."/>
            <person name="Taib N."/>
            <person name="Dubost A."/>
            <person name="Castro-Garcia L."/>
            <person name="Imbaud O."/>
            <person name="Abrouk D."/>
            <person name="Fournier P."/>
            <person name="Briolay J."/>
            <person name="Nguyen A."/>
            <person name="Normand P."/>
            <person name="Fernandez M.P."/>
            <person name="Brochier-Armanet C."/>
            <person name="Herrera-Belaroussi A."/>
        </authorList>
    </citation>
    <scope>NUCLEOTIDE SEQUENCE [LARGE SCALE GENOMIC DNA]</scope>
    <source>
        <strain evidence="2 3">AvVan</strain>
    </source>
</reference>
<organism evidence="2 3">
    <name type="scientific">Candidatus Frankia alpina</name>
    <dbReference type="NCBI Taxonomy" id="2699483"/>
    <lineage>
        <taxon>Bacteria</taxon>
        <taxon>Bacillati</taxon>
        <taxon>Actinomycetota</taxon>
        <taxon>Actinomycetes</taxon>
        <taxon>Frankiales</taxon>
        <taxon>Frankiaceae</taxon>
        <taxon>Frankia</taxon>
    </lineage>
</organism>
<accession>A0A4S5EPV5</accession>
<evidence type="ECO:0000256" key="1">
    <source>
        <dbReference type="SAM" id="SignalP"/>
    </source>
</evidence>
<protein>
    <submittedName>
        <fullName evidence="2">Uncharacterized protein</fullName>
    </submittedName>
</protein>
<comment type="caution">
    <text evidence="2">The sequence shown here is derived from an EMBL/GenBank/DDBJ whole genome shotgun (WGS) entry which is preliminary data.</text>
</comment>
<dbReference type="OrthoDB" id="3480397at2"/>
<name>A0A4S5EPV5_9ACTN</name>
<sequence>MTTIRPVSPAMAAAHAGAVRAAALLAPAGTRFGSGAPLGGWAALAGVPDSQETARRERIGLGAVTSVPVLAALLGLPHGLPVPVAALSDRERRALAAAPAGCVDRGPDGIVRQARPPLAPALAVVAATRGWRAGLERAGRFAPFCARAIVLDREPRDLLAACVEADFYGVGLVLARPASLEVLVAPEPHQVRRISARSWWFAEQVHQAIITRDERTEAGAP</sequence>
<dbReference type="EMBL" id="SSXH01000249">
    <property type="protein sequence ID" value="THJ74407.1"/>
    <property type="molecule type" value="Genomic_DNA"/>
</dbReference>
<dbReference type="AlphaFoldDB" id="A0A4S5EPV5"/>
<keyword evidence="1" id="KW-0732">Signal</keyword>
<keyword evidence="3" id="KW-1185">Reference proteome</keyword>
<proteinExistence type="predicted"/>
<gene>
    <name evidence="2" type="ORF">E7Y31_11645</name>
</gene>
<evidence type="ECO:0000313" key="3">
    <source>
        <dbReference type="Proteomes" id="UP000305282"/>
    </source>
</evidence>
<dbReference type="RefSeq" id="WP_136448178.1">
    <property type="nucleotide sequence ID" value="NZ_SSXH01000249.1"/>
</dbReference>
<dbReference type="Proteomes" id="UP000305282">
    <property type="component" value="Unassembled WGS sequence"/>
</dbReference>
<evidence type="ECO:0000313" key="2">
    <source>
        <dbReference type="EMBL" id="THJ74407.1"/>
    </source>
</evidence>